<name>A0A5E4V402_9BURK</name>
<dbReference type="Pfam" id="PF00903">
    <property type="entry name" value="Glyoxalase"/>
    <property type="match status" value="1"/>
</dbReference>
<keyword evidence="2" id="KW-0456">Lyase</keyword>
<sequence length="130" mass="13602">MFSHVVVGTNNLENAKRFYDAVLGALGIGEGRLDDNGSRRRYAYRTSTGAFFVTEPINGQVASPANGGTIGFTCRSSAEVDDWHAAGVANGGQSAENAPGWRGPAGSGLYLAYLRDADGNKLCAAYRPAA</sequence>
<proteinExistence type="predicted"/>
<dbReference type="PANTHER" id="PTHR35006:SF1">
    <property type="entry name" value="BLL2941 PROTEIN"/>
    <property type="match status" value="1"/>
</dbReference>
<dbReference type="InterPro" id="IPR037523">
    <property type="entry name" value="VOC_core"/>
</dbReference>
<dbReference type="SUPFAM" id="SSF54593">
    <property type="entry name" value="Glyoxalase/Bleomycin resistance protein/Dihydroxybiphenyl dioxygenase"/>
    <property type="match status" value="1"/>
</dbReference>
<dbReference type="PANTHER" id="PTHR35006">
    <property type="entry name" value="GLYOXALASE FAMILY PROTEIN (AFU_ORTHOLOGUE AFUA_5G14830)"/>
    <property type="match status" value="1"/>
</dbReference>
<dbReference type="GO" id="GO:0016829">
    <property type="term" value="F:lyase activity"/>
    <property type="evidence" value="ECO:0007669"/>
    <property type="project" value="UniProtKB-KW"/>
</dbReference>
<dbReference type="OrthoDB" id="9800438at2"/>
<dbReference type="Proteomes" id="UP000406256">
    <property type="component" value="Unassembled WGS sequence"/>
</dbReference>
<gene>
    <name evidence="2" type="ORF">PAN31108_02425</name>
</gene>
<dbReference type="EMBL" id="CABPSB010000007">
    <property type="protein sequence ID" value="VVE06987.1"/>
    <property type="molecule type" value="Genomic_DNA"/>
</dbReference>
<reference evidence="2 3" key="1">
    <citation type="submission" date="2019-08" db="EMBL/GenBank/DDBJ databases">
        <authorList>
            <person name="Peeters C."/>
        </authorList>
    </citation>
    <scope>NUCLEOTIDE SEQUENCE [LARGE SCALE GENOMIC DNA]</scope>
    <source>
        <strain evidence="2 3">LMG 31108</strain>
    </source>
</reference>
<dbReference type="CDD" id="cd07262">
    <property type="entry name" value="VOC_like"/>
    <property type="match status" value="1"/>
</dbReference>
<dbReference type="RefSeq" id="WP_150669094.1">
    <property type="nucleotide sequence ID" value="NZ_CABPSB010000007.1"/>
</dbReference>
<dbReference type="AlphaFoldDB" id="A0A5E4V402"/>
<dbReference type="PROSITE" id="PS51819">
    <property type="entry name" value="VOC"/>
    <property type="match status" value="1"/>
</dbReference>
<dbReference type="InterPro" id="IPR004360">
    <property type="entry name" value="Glyas_Fos-R_dOase_dom"/>
</dbReference>
<evidence type="ECO:0000259" key="1">
    <source>
        <dbReference type="PROSITE" id="PS51819"/>
    </source>
</evidence>
<feature type="domain" description="VOC" evidence="1">
    <location>
        <begin position="1"/>
        <end position="127"/>
    </location>
</feature>
<organism evidence="2 3">
    <name type="scientific">Pandoraea anhela</name>
    <dbReference type="NCBI Taxonomy" id="2508295"/>
    <lineage>
        <taxon>Bacteria</taxon>
        <taxon>Pseudomonadati</taxon>
        <taxon>Pseudomonadota</taxon>
        <taxon>Betaproteobacteria</taxon>
        <taxon>Burkholderiales</taxon>
        <taxon>Burkholderiaceae</taxon>
        <taxon>Pandoraea</taxon>
    </lineage>
</organism>
<evidence type="ECO:0000313" key="2">
    <source>
        <dbReference type="EMBL" id="VVE06987.1"/>
    </source>
</evidence>
<accession>A0A5E4V402</accession>
<protein>
    <submittedName>
        <fullName evidence="2">Lactoylglutathione lyase protein</fullName>
    </submittedName>
</protein>
<dbReference type="Gene3D" id="3.10.180.10">
    <property type="entry name" value="2,3-Dihydroxybiphenyl 1,2-Dioxygenase, domain 1"/>
    <property type="match status" value="1"/>
</dbReference>
<evidence type="ECO:0000313" key="3">
    <source>
        <dbReference type="Proteomes" id="UP000406256"/>
    </source>
</evidence>
<keyword evidence="3" id="KW-1185">Reference proteome</keyword>
<dbReference type="InterPro" id="IPR029068">
    <property type="entry name" value="Glyas_Bleomycin-R_OHBP_Dase"/>
</dbReference>